<gene>
    <name evidence="1" type="ORF">Tci_932022</name>
</gene>
<protein>
    <submittedName>
        <fullName evidence="1">Uncharacterized protein</fullName>
    </submittedName>
</protein>
<comment type="caution">
    <text evidence="1">The sequence shown here is derived from an EMBL/GenBank/DDBJ whole genome shotgun (WGS) entry which is preliminary data.</text>
</comment>
<sequence>SAGVTRPAAAEHHRTAVCGQGFMPKLVSGHHAAAGRAPQAPRRAASLRWLPAADVAGRAGLHGVARRHRVE</sequence>
<feature type="non-terminal residue" evidence="1">
    <location>
        <position position="71"/>
    </location>
</feature>
<proteinExistence type="predicted"/>
<name>A0A699XLD6_TANCI</name>
<accession>A0A699XLD6</accession>
<dbReference type="EMBL" id="BKCJ011872837">
    <property type="protein sequence ID" value="GFD60053.1"/>
    <property type="molecule type" value="Genomic_DNA"/>
</dbReference>
<dbReference type="AlphaFoldDB" id="A0A699XLD6"/>
<organism evidence="1">
    <name type="scientific">Tanacetum cinerariifolium</name>
    <name type="common">Dalmatian daisy</name>
    <name type="synonym">Chrysanthemum cinerariifolium</name>
    <dbReference type="NCBI Taxonomy" id="118510"/>
    <lineage>
        <taxon>Eukaryota</taxon>
        <taxon>Viridiplantae</taxon>
        <taxon>Streptophyta</taxon>
        <taxon>Embryophyta</taxon>
        <taxon>Tracheophyta</taxon>
        <taxon>Spermatophyta</taxon>
        <taxon>Magnoliopsida</taxon>
        <taxon>eudicotyledons</taxon>
        <taxon>Gunneridae</taxon>
        <taxon>Pentapetalae</taxon>
        <taxon>asterids</taxon>
        <taxon>campanulids</taxon>
        <taxon>Asterales</taxon>
        <taxon>Asteraceae</taxon>
        <taxon>Asteroideae</taxon>
        <taxon>Anthemideae</taxon>
        <taxon>Anthemidinae</taxon>
        <taxon>Tanacetum</taxon>
    </lineage>
</organism>
<evidence type="ECO:0000313" key="1">
    <source>
        <dbReference type="EMBL" id="GFD60053.1"/>
    </source>
</evidence>
<feature type="non-terminal residue" evidence="1">
    <location>
        <position position="1"/>
    </location>
</feature>
<reference evidence="1" key="1">
    <citation type="journal article" date="2019" name="Sci. Rep.">
        <title>Draft genome of Tanacetum cinerariifolium, the natural source of mosquito coil.</title>
        <authorList>
            <person name="Yamashiro T."/>
            <person name="Shiraishi A."/>
            <person name="Satake H."/>
            <person name="Nakayama K."/>
        </authorList>
    </citation>
    <scope>NUCLEOTIDE SEQUENCE</scope>
</reference>